<dbReference type="CDD" id="cd19166">
    <property type="entry name" value="HemeO-bac"/>
    <property type="match status" value="1"/>
</dbReference>
<gene>
    <name evidence="1" type="ORF">Ga0074812_12632</name>
</gene>
<dbReference type="Gene3D" id="1.20.910.10">
    <property type="entry name" value="Heme oxygenase-like"/>
    <property type="match status" value="1"/>
</dbReference>
<dbReference type="Pfam" id="PF01126">
    <property type="entry name" value="Heme_oxygenase"/>
    <property type="match status" value="1"/>
</dbReference>
<evidence type="ECO:0000313" key="2">
    <source>
        <dbReference type="Proteomes" id="UP000198802"/>
    </source>
</evidence>
<protein>
    <submittedName>
        <fullName evidence="1">Heme oxygenase</fullName>
    </submittedName>
</protein>
<accession>A0A0S4QUF5</accession>
<sequence>MDASAANSDSVIAGDPTTSLGDGDIMLRLRRATAMAHARVEACVGLDNPDISQARYRDVMIAFYRLHLVLEPRLDALFGEFEDPLLDWPGRHKLGSLIQDLHALGVTPDTLTALPAAAVPAMDDVAAGFGALYVTEGATLGGQLIARYLGARADLAGAYSYFTPYGDQVGRRWRDLRMVLRRWVGTDEARAEAVVTAALATFLAFEAALH</sequence>
<dbReference type="Proteomes" id="UP000198802">
    <property type="component" value="Unassembled WGS sequence"/>
</dbReference>
<proteinExistence type="predicted"/>
<reference evidence="2" key="1">
    <citation type="submission" date="2015-11" db="EMBL/GenBank/DDBJ databases">
        <authorList>
            <person name="Varghese N."/>
        </authorList>
    </citation>
    <scope>NUCLEOTIDE SEQUENCE [LARGE SCALE GENOMIC DNA]</scope>
    <source>
        <strain evidence="2">DSM 45899</strain>
    </source>
</reference>
<keyword evidence="2" id="KW-1185">Reference proteome</keyword>
<dbReference type="InterPro" id="IPR016053">
    <property type="entry name" value="Haem_Oase-like"/>
</dbReference>
<dbReference type="AlphaFoldDB" id="A0A0S4QUF5"/>
<name>A0A0S4QUF5_9ACTN</name>
<organism evidence="1 2">
    <name type="scientific">Parafrankia irregularis</name>
    <dbReference type="NCBI Taxonomy" id="795642"/>
    <lineage>
        <taxon>Bacteria</taxon>
        <taxon>Bacillati</taxon>
        <taxon>Actinomycetota</taxon>
        <taxon>Actinomycetes</taxon>
        <taxon>Frankiales</taxon>
        <taxon>Frankiaceae</taxon>
        <taxon>Parafrankia</taxon>
    </lineage>
</organism>
<dbReference type="GO" id="GO:0006788">
    <property type="term" value="P:heme oxidation"/>
    <property type="evidence" value="ECO:0007669"/>
    <property type="project" value="InterPro"/>
</dbReference>
<dbReference type="EMBL" id="FAOZ01000026">
    <property type="protein sequence ID" value="CUU59255.1"/>
    <property type="molecule type" value="Genomic_DNA"/>
</dbReference>
<dbReference type="SUPFAM" id="SSF48613">
    <property type="entry name" value="Heme oxygenase-like"/>
    <property type="match status" value="1"/>
</dbReference>
<dbReference type="GO" id="GO:0004392">
    <property type="term" value="F:heme oxygenase (decyclizing) activity"/>
    <property type="evidence" value="ECO:0007669"/>
    <property type="project" value="InterPro"/>
</dbReference>
<evidence type="ECO:0000313" key="1">
    <source>
        <dbReference type="EMBL" id="CUU59255.1"/>
    </source>
</evidence>
<dbReference type="InterPro" id="IPR016084">
    <property type="entry name" value="Haem_Oase-like_multi-hlx"/>
</dbReference>